<evidence type="ECO:0000313" key="1">
    <source>
        <dbReference type="EMBL" id="PWR18797.1"/>
    </source>
</evidence>
<proteinExistence type="predicted"/>
<dbReference type="RefSeq" id="WP_109922483.1">
    <property type="nucleotide sequence ID" value="NZ_QGLF01000005.1"/>
</dbReference>
<dbReference type="OrthoDB" id="7745180at2"/>
<name>A0A317DVS1_9PROT</name>
<gene>
    <name evidence="1" type="ORF">DKG75_17605</name>
</gene>
<dbReference type="EMBL" id="QGLF01000005">
    <property type="protein sequence ID" value="PWR18797.1"/>
    <property type="molecule type" value="Genomic_DNA"/>
</dbReference>
<evidence type="ECO:0008006" key="3">
    <source>
        <dbReference type="Google" id="ProtNLM"/>
    </source>
</evidence>
<accession>A0A317DVS1</accession>
<organism evidence="1 2">
    <name type="scientific">Zavarzinia compransoris</name>
    <dbReference type="NCBI Taxonomy" id="1264899"/>
    <lineage>
        <taxon>Bacteria</taxon>
        <taxon>Pseudomonadati</taxon>
        <taxon>Pseudomonadota</taxon>
        <taxon>Alphaproteobacteria</taxon>
        <taxon>Rhodospirillales</taxon>
        <taxon>Zavarziniaceae</taxon>
        <taxon>Zavarzinia</taxon>
    </lineage>
</organism>
<keyword evidence="2" id="KW-1185">Reference proteome</keyword>
<sequence length="93" mass="10278">MTEADEDFLANTALDAHEWRGVGQLANAIGEFEPLAKRGNLGETVAERLVSLGIAEKGPFSSAYAARGMPVGYRLTELGWKLKDRGRYPKRKR</sequence>
<dbReference type="AlphaFoldDB" id="A0A317DVS1"/>
<reference evidence="2" key="1">
    <citation type="submission" date="2018-05" db="EMBL/GenBank/DDBJ databases">
        <title>Zavarzinia sp. HR-AS.</title>
        <authorList>
            <person name="Lee Y."/>
            <person name="Jeon C.O."/>
        </authorList>
    </citation>
    <scope>NUCLEOTIDE SEQUENCE [LARGE SCALE GENOMIC DNA]</scope>
    <source>
        <strain evidence="2">DSM 1231</strain>
    </source>
</reference>
<protein>
    <recommendedName>
        <fullName evidence="3">Transcriptional regulator</fullName>
    </recommendedName>
</protein>
<dbReference type="Proteomes" id="UP000246077">
    <property type="component" value="Unassembled WGS sequence"/>
</dbReference>
<evidence type="ECO:0000313" key="2">
    <source>
        <dbReference type="Proteomes" id="UP000246077"/>
    </source>
</evidence>
<comment type="caution">
    <text evidence="1">The sequence shown here is derived from an EMBL/GenBank/DDBJ whole genome shotgun (WGS) entry which is preliminary data.</text>
</comment>